<sequence>RIVGRLLPSASILVLVFPVGWSGNDTSFGADPGAQQYDKVVSAEPDLAAYWPFEGDLKDAKGKADGRPQGGRPQFGDGPGGGDALVLAGGRFVTMGNTPELDLKETTVELWFQPNFQSGVQYNPSIIAKRGEGDHRFTRFSIHVQNDYSRLAVWNGQSVTHYQPPGGPLRKGEWYHLAVSCNRREMQLYLDGVPCGVEGGRGRFNFGRANLPLSIGSSTPNGQELLDCRIDEVAIYRRVLSEAEIARHVDAMGWKKR</sequence>
<feature type="non-terminal residue" evidence="5">
    <location>
        <position position="257"/>
    </location>
</feature>
<organism evidence="5">
    <name type="scientific">marine sediment metagenome</name>
    <dbReference type="NCBI Taxonomy" id="412755"/>
    <lineage>
        <taxon>unclassified sequences</taxon>
        <taxon>metagenomes</taxon>
        <taxon>ecological metagenomes</taxon>
    </lineage>
</organism>
<feature type="region of interest" description="Disordered" evidence="3">
    <location>
        <begin position="59"/>
        <end position="80"/>
    </location>
</feature>
<dbReference type="AlphaFoldDB" id="X0W2R1"/>
<evidence type="ECO:0000259" key="4">
    <source>
        <dbReference type="SMART" id="SM00560"/>
    </source>
</evidence>
<feature type="domain" description="LamG-like jellyroll fold" evidence="4">
    <location>
        <begin position="104"/>
        <end position="243"/>
    </location>
</feature>
<dbReference type="Gene3D" id="2.60.120.200">
    <property type="match status" value="1"/>
</dbReference>
<evidence type="ECO:0000313" key="5">
    <source>
        <dbReference type="EMBL" id="GAG25079.1"/>
    </source>
</evidence>
<keyword evidence="1" id="KW-0732">Signal</keyword>
<evidence type="ECO:0000256" key="1">
    <source>
        <dbReference type="ARBA" id="ARBA00022729"/>
    </source>
</evidence>
<dbReference type="Pfam" id="PF13385">
    <property type="entry name" value="Laminin_G_3"/>
    <property type="match status" value="1"/>
</dbReference>
<dbReference type="InterPro" id="IPR006558">
    <property type="entry name" value="LamG-like"/>
</dbReference>
<dbReference type="SUPFAM" id="SSF49899">
    <property type="entry name" value="Concanavalin A-like lectins/glucanases"/>
    <property type="match status" value="1"/>
</dbReference>
<dbReference type="EMBL" id="BARS01037329">
    <property type="protein sequence ID" value="GAG25079.1"/>
    <property type="molecule type" value="Genomic_DNA"/>
</dbReference>
<protein>
    <recommendedName>
        <fullName evidence="4">LamG-like jellyroll fold domain-containing protein</fullName>
    </recommendedName>
</protein>
<comment type="caution">
    <text evidence="5">The sequence shown here is derived from an EMBL/GenBank/DDBJ whole genome shotgun (WGS) entry which is preliminary data.</text>
</comment>
<dbReference type="InterPro" id="IPR013320">
    <property type="entry name" value="ConA-like_dom_sf"/>
</dbReference>
<name>X0W2R1_9ZZZZ</name>
<evidence type="ECO:0000256" key="3">
    <source>
        <dbReference type="SAM" id="MobiDB-lite"/>
    </source>
</evidence>
<gene>
    <name evidence="5" type="ORF">S01H1_57249</name>
</gene>
<dbReference type="SMART" id="SM00560">
    <property type="entry name" value="LamGL"/>
    <property type="match status" value="1"/>
</dbReference>
<feature type="non-terminal residue" evidence="5">
    <location>
        <position position="1"/>
    </location>
</feature>
<accession>X0W2R1</accession>
<proteinExistence type="predicted"/>
<evidence type="ECO:0000256" key="2">
    <source>
        <dbReference type="ARBA" id="ARBA00023157"/>
    </source>
</evidence>
<keyword evidence="2" id="KW-1015">Disulfide bond</keyword>
<reference evidence="5" key="1">
    <citation type="journal article" date="2014" name="Front. Microbiol.">
        <title>High frequency of phylogenetically diverse reductive dehalogenase-homologous genes in deep subseafloor sedimentary metagenomes.</title>
        <authorList>
            <person name="Kawai M."/>
            <person name="Futagami T."/>
            <person name="Toyoda A."/>
            <person name="Takaki Y."/>
            <person name="Nishi S."/>
            <person name="Hori S."/>
            <person name="Arai W."/>
            <person name="Tsubouchi T."/>
            <person name="Morono Y."/>
            <person name="Uchiyama I."/>
            <person name="Ito T."/>
            <person name="Fujiyama A."/>
            <person name="Inagaki F."/>
            <person name="Takami H."/>
        </authorList>
    </citation>
    <scope>NUCLEOTIDE SEQUENCE</scope>
    <source>
        <strain evidence="5">Expedition CK06-06</strain>
    </source>
</reference>